<sequence length="75" mass="8572">MIRPLSFAFVILSPPPTSRFFIQFSPPTVNVRVLISILLEVVITSQFELQSSGIQEFKEILILRMISRLIMTCMS</sequence>
<proteinExistence type="predicted"/>
<accession>A0A9I9EDM4</accession>
<organism evidence="1">
    <name type="scientific">Cucumis melo</name>
    <name type="common">Muskmelon</name>
    <dbReference type="NCBI Taxonomy" id="3656"/>
    <lineage>
        <taxon>Eukaryota</taxon>
        <taxon>Viridiplantae</taxon>
        <taxon>Streptophyta</taxon>
        <taxon>Embryophyta</taxon>
        <taxon>Tracheophyta</taxon>
        <taxon>Spermatophyta</taxon>
        <taxon>Magnoliopsida</taxon>
        <taxon>eudicotyledons</taxon>
        <taxon>Gunneridae</taxon>
        <taxon>Pentapetalae</taxon>
        <taxon>rosids</taxon>
        <taxon>fabids</taxon>
        <taxon>Cucurbitales</taxon>
        <taxon>Cucurbitaceae</taxon>
        <taxon>Benincaseae</taxon>
        <taxon>Cucumis</taxon>
    </lineage>
</organism>
<evidence type="ECO:0000313" key="1">
    <source>
        <dbReference type="EnsemblPlants" id="MELO3C032283.2.1"/>
    </source>
</evidence>
<protein>
    <submittedName>
        <fullName evidence="1">Uncharacterized protein</fullName>
    </submittedName>
</protein>
<dbReference type="Gramene" id="MELO3C032283.2.1">
    <property type="protein sequence ID" value="MELO3C032283.2.1"/>
    <property type="gene ID" value="MELO3C032283.2"/>
</dbReference>
<name>A0A9I9EDM4_CUCME</name>
<reference evidence="1" key="1">
    <citation type="submission" date="2023-03" db="UniProtKB">
        <authorList>
            <consortium name="EnsemblPlants"/>
        </authorList>
    </citation>
    <scope>IDENTIFICATION</scope>
</reference>
<dbReference type="AlphaFoldDB" id="A0A9I9EDM4"/>
<dbReference type="EnsemblPlants" id="MELO3C032283.2.1">
    <property type="protein sequence ID" value="MELO3C032283.2.1"/>
    <property type="gene ID" value="MELO3C032283.2"/>
</dbReference>